<evidence type="ECO:0000256" key="3">
    <source>
        <dbReference type="ARBA" id="ARBA00022837"/>
    </source>
</evidence>
<reference evidence="4 5" key="1">
    <citation type="submission" date="2018-10" db="EMBL/GenBank/DDBJ databases">
        <title>Ulvibacterium marinum gen. nov., sp. nov., a novel marine bacterium of the family Flavobacteriaceae, isolated from a culture of the green alga Ulva prolifera.</title>
        <authorList>
            <person name="Zhang Z."/>
        </authorList>
    </citation>
    <scope>NUCLEOTIDE SEQUENCE [LARGE SCALE GENOMIC DNA]</scope>
    <source>
        <strain evidence="4 5">CCMM003</strain>
    </source>
</reference>
<evidence type="ECO:0000313" key="4">
    <source>
        <dbReference type="EMBL" id="RKN83322.1"/>
    </source>
</evidence>
<proteinExistence type="predicted"/>
<dbReference type="OrthoDB" id="5621785at2"/>
<dbReference type="AlphaFoldDB" id="A0A3B0CBC4"/>
<accession>A0A3B0CBC4</accession>
<dbReference type="Gene3D" id="2.70.98.10">
    <property type="match status" value="1"/>
</dbReference>
<evidence type="ECO:0000256" key="1">
    <source>
        <dbReference type="ARBA" id="ARBA00001913"/>
    </source>
</evidence>
<organism evidence="4 5">
    <name type="scientific">Ulvibacterium marinum</name>
    <dbReference type="NCBI Taxonomy" id="2419782"/>
    <lineage>
        <taxon>Bacteria</taxon>
        <taxon>Pseudomonadati</taxon>
        <taxon>Bacteroidota</taxon>
        <taxon>Flavobacteriia</taxon>
        <taxon>Flavobacteriales</taxon>
        <taxon>Flavobacteriaceae</taxon>
        <taxon>Ulvibacterium</taxon>
    </lineage>
</organism>
<evidence type="ECO:0000256" key="2">
    <source>
        <dbReference type="ARBA" id="ARBA00011245"/>
    </source>
</evidence>
<evidence type="ECO:0008006" key="6">
    <source>
        <dbReference type="Google" id="ProtNLM"/>
    </source>
</evidence>
<dbReference type="Proteomes" id="UP000276603">
    <property type="component" value="Unassembled WGS sequence"/>
</dbReference>
<dbReference type="RefSeq" id="WP_120710529.1">
    <property type="nucleotide sequence ID" value="NZ_RBCJ01000001.1"/>
</dbReference>
<dbReference type="InterPro" id="IPR011013">
    <property type="entry name" value="Gal_mutarotase_sf_dom"/>
</dbReference>
<protein>
    <recommendedName>
        <fullName evidence="6">Aldose 1-epimerase</fullName>
    </recommendedName>
</protein>
<evidence type="ECO:0000313" key="5">
    <source>
        <dbReference type="Proteomes" id="UP000276603"/>
    </source>
</evidence>
<keyword evidence="5" id="KW-1185">Reference proteome</keyword>
<dbReference type="InterPro" id="IPR014718">
    <property type="entry name" value="GH-type_carb-bd"/>
</dbReference>
<dbReference type="EMBL" id="RBCJ01000001">
    <property type="protein sequence ID" value="RKN83322.1"/>
    <property type="molecule type" value="Genomic_DNA"/>
</dbReference>
<dbReference type="GO" id="GO:0030246">
    <property type="term" value="F:carbohydrate binding"/>
    <property type="evidence" value="ECO:0007669"/>
    <property type="project" value="InterPro"/>
</dbReference>
<comment type="subunit">
    <text evidence="2">Monomer.</text>
</comment>
<comment type="caution">
    <text evidence="4">The sequence shown here is derived from an EMBL/GenBank/DDBJ whole genome shotgun (WGS) entry which is preliminary data.</text>
</comment>
<sequence length="324" mass="37267">MENLKNWLSSMFYLFFLGSISQEIPQAQISNGLIKATIYLPDEHKGYYRGTRFDWSGVMPVLEHGGHSYFGKWFKTYDPKVHESVMGPVEEFGPVGYDKTKIGDSFLKIGIGTLRKPVEPRYSNFKTYEIHDAGEWEVESLTNQTSFKHILNDRPYSYEYQKVISLSPDTSEMVITHSLTNHGDDRIETEVYNHNFFFLDGLNIGPGYVVRFPFKIVGKGKINDIGKFVKIEDDEIVFIKKLGKKDHVYIGEITGFDNNNSNGYEIWVENRRSGAGVKITCDRPLSRLVFWSAQKTVCPEPYIDLEIAPGATVNWTIKYDFYKL</sequence>
<dbReference type="GO" id="GO:0003824">
    <property type="term" value="F:catalytic activity"/>
    <property type="evidence" value="ECO:0007669"/>
    <property type="project" value="InterPro"/>
</dbReference>
<keyword evidence="3" id="KW-0106">Calcium</keyword>
<name>A0A3B0CBC4_9FLAO</name>
<gene>
    <name evidence="4" type="ORF">D7Z94_05715</name>
</gene>
<dbReference type="GO" id="GO:0005975">
    <property type="term" value="P:carbohydrate metabolic process"/>
    <property type="evidence" value="ECO:0007669"/>
    <property type="project" value="InterPro"/>
</dbReference>
<dbReference type="SUPFAM" id="SSF74650">
    <property type="entry name" value="Galactose mutarotase-like"/>
    <property type="match status" value="1"/>
</dbReference>
<comment type="cofactor">
    <cofactor evidence="1">
        <name>Ca(2+)</name>
        <dbReference type="ChEBI" id="CHEBI:29108"/>
    </cofactor>
</comment>